<keyword evidence="3" id="KW-1185">Reference proteome</keyword>
<dbReference type="PROSITE" id="PS51746">
    <property type="entry name" value="PPM_2"/>
    <property type="match status" value="1"/>
</dbReference>
<evidence type="ECO:0000313" key="3">
    <source>
        <dbReference type="Proteomes" id="UP000060487"/>
    </source>
</evidence>
<evidence type="ECO:0000313" key="2">
    <source>
        <dbReference type="EMBL" id="KWT84926.1"/>
    </source>
</evidence>
<name>A0ABR5SEM7_9BACT</name>
<accession>A0ABR5SEM7</accession>
<dbReference type="EC" id="3.1.3.16" evidence="2"/>
<sequence length="242" mass="26949">MTEFRTEQFTHKGGRPNNEDYCGFLTLKSFACWVAADGAGGHNGGETASKTAVEAVLEAFEASPGLTSRHLTNYLEKAQGEIIKKQQAPDLSSMRTTIALLVSDYKNCMWAHAGDTRLYMFKGSRIYFQTKDHSVPQALADAGEITVEEIRCHEDRNRILKCLGAEGGVRATIMDNKVSVEKGDAFLICTDGFWDNITETEMEIDYAKSETPEKWLCHMRSRIIRRVDGEYDNYSAIAVGVG</sequence>
<dbReference type="RefSeq" id="WP_085052471.1">
    <property type="nucleotide sequence ID" value="NZ_LNQR01000067.1"/>
</dbReference>
<dbReference type="Proteomes" id="UP000060487">
    <property type="component" value="Unassembled WGS sequence"/>
</dbReference>
<keyword evidence="2" id="KW-0723">Serine/threonine-protein kinase</keyword>
<keyword evidence="2" id="KW-0808">Transferase</keyword>
<dbReference type="Pfam" id="PF13672">
    <property type="entry name" value="PP2C_2"/>
    <property type="match status" value="1"/>
</dbReference>
<reference evidence="2 3" key="1">
    <citation type="submission" date="2015-11" db="EMBL/GenBank/DDBJ databases">
        <authorList>
            <person name="Lin W."/>
        </authorList>
    </citation>
    <scope>NUCLEOTIDE SEQUENCE [LARGE SCALE GENOMIC DNA]</scope>
    <source>
        <strain evidence="2 3">HCH-1</strain>
    </source>
</reference>
<organism evidence="2 3">
    <name type="scientific">Candidatus Magnetominusculus xianensis</name>
    <dbReference type="NCBI Taxonomy" id="1748249"/>
    <lineage>
        <taxon>Bacteria</taxon>
        <taxon>Pseudomonadati</taxon>
        <taxon>Nitrospirota</taxon>
        <taxon>Nitrospiria</taxon>
        <taxon>Nitrospirales</taxon>
        <taxon>Nitrospiraceae</taxon>
        <taxon>Candidatus Magnetominusculus</taxon>
    </lineage>
</organism>
<dbReference type="SMART" id="SM00331">
    <property type="entry name" value="PP2C_SIG"/>
    <property type="match status" value="1"/>
</dbReference>
<dbReference type="GO" id="GO:0004722">
    <property type="term" value="F:protein serine/threonine phosphatase activity"/>
    <property type="evidence" value="ECO:0007669"/>
    <property type="project" value="UniProtKB-EC"/>
</dbReference>
<keyword evidence="2" id="KW-0418">Kinase</keyword>
<dbReference type="GO" id="GO:0004674">
    <property type="term" value="F:protein serine/threonine kinase activity"/>
    <property type="evidence" value="ECO:0007669"/>
    <property type="project" value="UniProtKB-KW"/>
</dbReference>
<dbReference type="InterPro" id="IPR036457">
    <property type="entry name" value="PPM-type-like_dom_sf"/>
</dbReference>
<dbReference type="Gene3D" id="3.60.40.10">
    <property type="entry name" value="PPM-type phosphatase domain"/>
    <property type="match status" value="1"/>
</dbReference>
<dbReference type="SMART" id="SM00332">
    <property type="entry name" value="PP2Cc"/>
    <property type="match status" value="1"/>
</dbReference>
<dbReference type="EMBL" id="LNQR01000067">
    <property type="protein sequence ID" value="KWT84926.1"/>
    <property type="molecule type" value="Genomic_DNA"/>
</dbReference>
<dbReference type="CDD" id="cd00143">
    <property type="entry name" value="PP2Cc"/>
    <property type="match status" value="1"/>
</dbReference>
<keyword evidence="2" id="KW-0378">Hydrolase</keyword>
<evidence type="ECO:0000259" key="1">
    <source>
        <dbReference type="PROSITE" id="PS51746"/>
    </source>
</evidence>
<protein>
    <submittedName>
        <fullName evidence="2">Serine/threonine protein kinase</fullName>
        <ecNumber evidence="2">3.1.3.16</ecNumber>
    </submittedName>
</protein>
<gene>
    <name evidence="2" type="ORF">ASN18_1856</name>
</gene>
<dbReference type="InterPro" id="IPR001932">
    <property type="entry name" value="PPM-type_phosphatase-like_dom"/>
</dbReference>
<dbReference type="SUPFAM" id="SSF81606">
    <property type="entry name" value="PP2C-like"/>
    <property type="match status" value="1"/>
</dbReference>
<feature type="domain" description="PPM-type phosphatase" evidence="1">
    <location>
        <begin position="1"/>
        <end position="241"/>
    </location>
</feature>
<proteinExistence type="predicted"/>
<comment type="caution">
    <text evidence="2">The sequence shown here is derived from an EMBL/GenBank/DDBJ whole genome shotgun (WGS) entry which is preliminary data.</text>
</comment>